<sequence length="124" mass="13490">MSVEYAPYVSPVLQAAPIAIESVNMTTPETQKDRDSEDSDDNYITFLPFHRNSTISAKHPGSNCFATSKIGSYISQSIAHPLNGPGEATLSGWHILLHILHFLEDCGSAGMQILHLKASLSRHG</sequence>
<dbReference type="Proteomes" id="UP000092993">
    <property type="component" value="Unassembled WGS sequence"/>
</dbReference>
<name>A0A1C7MD36_GRIFR</name>
<accession>A0A1C7MD36</accession>
<comment type="caution">
    <text evidence="1">The sequence shown here is derived from an EMBL/GenBank/DDBJ whole genome shotgun (WGS) entry which is preliminary data.</text>
</comment>
<protein>
    <submittedName>
        <fullName evidence="1">Uncharacterized protein</fullName>
    </submittedName>
</protein>
<keyword evidence="2" id="KW-1185">Reference proteome</keyword>
<dbReference type="EMBL" id="LUGG01000005">
    <property type="protein sequence ID" value="OBZ74800.1"/>
    <property type="molecule type" value="Genomic_DNA"/>
</dbReference>
<reference evidence="1 2" key="1">
    <citation type="submission" date="2016-03" db="EMBL/GenBank/DDBJ databases">
        <title>Whole genome sequencing of Grifola frondosa 9006-11.</title>
        <authorList>
            <person name="Min B."/>
            <person name="Park H."/>
            <person name="Kim J.-G."/>
            <person name="Cho H."/>
            <person name="Oh Y.-L."/>
            <person name="Kong W.-S."/>
            <person name="Choi I.-G."/>
        </authorList>
    </citation>
    <scope>NUCLEOTIDE SEQUENCE [LARGE SCALE GENOMIC DNA]</scope>
    <source>
        <strain evidence="1 2">9006-11</strain>
    </source>
</reference>
<proteinExistence type="predicted"/>
<evidence type="ECO:0000313" key="2">
    <source>
        <dbReference type="Proteomes" id="UP000092993"/>
    </source>
</evidence>
<organism evidence="1 2">
    <name type="scientific">Grifola frondosa</name>
    <name type="common">Maitake</name>
    <name type="synonym">Polyporus frondosus</name>
    <dbReference type="NCBI Taxonomy" id="5627"/>
    <lineage>
        <taxon>Eukaryota</taxon>
        <taxon>Fungi</taxon>
        <taxon>Dikarya</taxon>
        <taxon>Basidiomycota</taxon>
        <taxon>Agaricomycotina</taxon>
        <taxon>Agaricomycetes</taxon>
        <taxon>Polyporales</taxon>
        <taxon>Grifolaceae</taxon>
        <taxon>Grifola</taxon>
    </lineage>
</organism>
<gene>
    <name evidence="1" type="ORF">A0H81_05240</name>
</gene>
<evidence type="ECO:0000313" key="1">
    <source>
        <dbReference type="EMBL" id="OBZ74800.1"/>
    </source>
</evidence>
<dbReference type="AlphaFoldDB" id="A0A1C7MD36"/>